<gene>
    <name evidence="1" type="ORF">N7515_005660</name>
</gene>
<reference evidence="1" key="1">
    <citation type="submission" date="2022-11" db="EMBL/GenBank/DDBJ databases">
        <authorList>
            <person name="Petersen C."/>
        </authorList>
    </citation>
    <scope>NUCLEOTIDE SEQUENCE</scope>
    <source>
        <strain evidence="1">IBT 22155</strain>
    </source>
</reference>
<evidence type="ECO:0000313" key="1">
    <source>
        <dbReference type="EMBL" id="KAJ5129621.1"/>
    </source>
</evidence>
<dbReference type="Proteomes" id="UP001149079">
    <property type="component" value="Unassembled WGS sequence"/>
</dbReference>
<reference evidence="1" key="2">
    <citation type="journal article" date="2023" name="IMA Fungus">
        <title>Comparative genomic study of the Penicillium genus elucidates a diverse pangenome and 15 lateral gene transfer events.</title>
        <authorList>
            <person name="Petersen C."/>
            <person name="Sorensen T."/>
            <person name="Nielsen M.R."/>
            <person name="Sondergaard T.E."/>
            <person name="Sorensen J.L."/>
            <person name="Fitzpatrick D.A."/>
            <person name="Frisvad J.C."/>
            <person name="Nielsen K.L."/>
        </authorList>
    </citation>
    <scope>NUCLEOTIDE SEQUENCE</scope>
    <source>
        <strain evidence="1">IBT 22155</strain>
    </source>
</reference>
<protein>
    <submittedName>
        <fullName evidence="1">Uncharacterized protein</fullName>
    </submittedName>
</protein>
<dbReference type="GeneID" id="81405574"/>
<sequence>MSLNMAAGRDKVIHPGERNRLNEYMRHDQDISHENLRSSRDYICILVRRKKYVIHLGTHALAAELEVQIVCPAGSPLPN</sequence>
<proteinExistence type="predicted"/>
<organism evidence="1 2">
    <name type="scientific">Penicillium bovifimosum</name>
    <dbReference type="NCBI Taxonomy" id="126998"/>
    <lineage>
        <taxon>Eukaryota</taxon>
        <taxon>Fungi</taxon>
        <taxon>Dikarya</taxon>
        <taxon>Ascomycota</taxon>
        <taxon>Pezizomycotina</taxon>
        <taxon>Eurotiomycetes</taxon>
        <taxon>Eurotiomycetidae</taxon>
        <taxon>Eurotiales</taxon>
        <taxon>Aspergillaceae</taxon>
        <taxon>Penicillium</taxon>
    </lineage>
</organism>
<dbReference type="RefSeq" id="XP_056520000.1">
    <property type="nucleotide sequence ID" value="XM_056666404.1"/>
</dbReference>
<name>A0A9W9L015_9EURO</name>
<dbReference type="AlphaFoldDB" id="A0A9W9L015"/>
<evidence type="ECO:0000313" key="2">
    <source>
        <dbReference type="Proteomes" id="UP001149079"/>
    </source>
</evidence>
<dbReference type="EMBL" id="JAPQKL010000005">
    <property type="protein sequence ID" value="KAJ5129621.1"/>
    <property type="molecule type" value="Genomic_DNA"/>
</dbReference>
<accession>A0A9W9L015</accession>
<comment type="caution">
    <text evidence="1">The sequence shown here is derived from an EMBL/GenBank/DDBJ whole genome shotgun (WGS) entry which is preliminary data.</text>
</comment>
<keyword evidence="2" id="KW-1185">Reference proteome</keyword>